<name>A0ABQ9Y8H3_9EUKA</name>
<dbReference type="Proteomes" id="UP001281761">
    <property type="component" value="Unassembled WGS sequence"/>
</dbReference>
<keyword evidence="3" id="KW-1185">Reference proteome</keyword>
<proteinExistence type="predicted"/>
<feature type="compositionally biased region" description="Polar residues" evidence="1">
    <location>
        <begin position="97"/>
        <end position="106"/>
    </location>
</feature>
<comment type="caution">
    <text evidence="2">The sequence shown here is derived from an EMBL/GenBank/DDBJ whole genome shotgun (WGS) entry which is preliminary data.</text>
</comment>
<feature type="region of interest" description="Disordered" evidence="1">
    <location>
        <begin position="1"/>
        <end position="65"/>
    </location>
</feature>
<gene>
    <name evidence="2" type="ORF">BLNAU_4929</name>
</gene>
<sequence>MASIAQTKFPARWTTQSNSPSCSPSSSAATEPARNDRWRIPKSDVASKQATQNGPTNVQSCGTVEHTPKHTDIWKTSDIVVGSVSLAVCHESQHETQTTSWFASQTHHSKRVNSKSGDRAEKRGNVGRSEQGVSLPCPGCHSQILVRIVNPNLAVHNFPKTTHPLDTHKPITSINITHSLPSLSIATQFFPTLASLFFALLISPFFKTPSSPVKWSPFKTASFCASCSQF</sequence>
<feature type="compositionally biased region" description="Basic and acidic residues" evidence="1">
    <location>
        <begin position="33"/>
        <end position="42"/>
    </location>
</feature>
<protein>
    <submittedName>
        <fullName evidence="2">Uncharacterized protein</fullName>
    </submittedName>
</protein>
<dbReference type="EMBL" id="JARBJD010000025">
    <property type="protein sequence ID" value="KAK2960046.1"/>
    <property type="molecule type" value="Genomic_DNA"/>
</dbReference>
<evidence type="ECO:0000313" key="2">
    <source>
        <dbReference type="EMBL" id="KAK2960046.1"/>
    </source>
</evidence>
<evidence type="ECO:0000256" key="1">
    <source>
        <dbReference type="SAM" id="MobiDB-lite"/>
    </source>
</evidence>
<evidence type="ECO:0000313" key="3">
    <source>
        <dbReference type="Proteomes" id="UP001281761"/>
    </source>
</evidence>
<feature type="compositionally biased region" description="Low complexity" evidence="1">
    <location>
        <begin position="14"/>
        <end position="32"/>
    </location>
</feature>
<feature type="region of interest" description="Disordered" evidence="1">
    <location>
        <begin position="97"/>
        <end position="132"/>
    </location>
</feature>
<reference evidence="2 3" key="1">
    <citation type="journal article" date="2022" name="bioRxiv">
        <title>Genomics of Preaxostyla Flagellates Illuminates Evolutionary Transitions and the Path Towards Mitochondrial Loss.</title>
        <authorList>
            <person name="Novak L.V.F."/>
            <person name="Treitli S.C."/>
            <person name="Pyrih J."/>
            <person name="Halakuc P."/>
            <person name="Pipaliya S.V."/>
            <person name="Vacek V."/>
            <person name="Brzon O."/>
            <person name="Soukal P."/>
            <person name="Eme L."/>
            <person name="Dacks J.B."/>
            <person name="Karnkowska A."/>
            <person name="Elias M."/>
            <person name="Hampl V."/>
        </authorList>
    </citation>
    <scope>NUCLEOTIDE SEQUENCE [LARGE SCALE GENOMIC DNA]</scope>
    <source>
        <strain evidence="2">NAU3</strain>
        <tissue evidence="2">Gut</tissue>
    </source>
</reference>
<feature type="compositionally biased region" description="Polar residues" evidence="1">
    <location>
        <begin position="46"/>
        <end position="62"/>
    </location>
</feature>
<organism evidence="2 3">
    <name type="scientific">Blattamonas nauphoetae</name>
    <dbReference type="NCBI Taxonomy" id="2049346"/>
    <lineage>
        <taxon>Eukaryota</taxon>
        <taxon>Metamonada</taxon>
        <taxon>Preaxostyla</taxon>
        <taxon>Oxymonadida</taxon>
        <taxon>Blattamonas</taxon>
    </lineage>
</organism>
<accession>A0ABQ9Y8H3</accession>